<dbReference type="RefSeq" id="WP_343165484.1">
    <property type="nucleotide sequence ID" value="NZ_JBHRSV010000008.1"/>
</dbReference>
<dbReference type="Proteomes" id="UP001595379">
    <property type="component" value="Unassembled WGS sequence"/>
</dbReference>
<gene>
    <name evidence="2" type="ORF">ACFOOR_06600</name>
</gene>
<protein>
    <submittedName>
        <fullName evidence="2">Uncharacterized protein</fullName>
    </submittedName>
</protein>
<feature type="transmembrane region" description="Helical" evidence="1">
    <location>
        <begin position="39"/>
        <end position="58"/>
    </location>
</feature>
<name>A0ABV6ZWH6_9PROT</name>
<evidence type="ECO:0000256" key="1">
    <source>
        <dbReference type="SAM" id="Phobius"/>
    </source>
</evidence>
<sequence>MYQIVEGRVEKWSAVSVTYPSMISNRGDAVPGRRQNMQLAFTALMLIFVLSSAVIAFLVGTHSVWHGVAWLIGSLVCLAAGIGTQGARHPDAKSRLSTLVLCAFIYAVGLAITHTSNPVIEVLGFAVSGFWWATAGAVLGGALALSSPVSPSKVSVSEGDRHLIEKYADILATDEEDAVRSTSELPAPKPKLDRLLREAIRGARDFAAIDAYGAGFVGLGLFQPDVSPEDRSIEDRLSSLRHRMRSSGGEVRMALLKEHAQLAKRLTVWREIVDAELAERKHALEAMVMRHPLLTAAPPRPASA</sequence>
<keyword evidence="1" id="KW-1133">Transmembrane helix</keyword>
<keyword evidence="3" id="KW-1185">Reference proteome</keyword>
<feature type="transmembrane region" description="Helical" evidence="1">
    <location>
        <begin position="122"/>
        <end position="145"/>
    </location>
</feature>
<dbReference type="EMBL" id="JBHRSV010000008">
    <property type="protein sequence ID" value="MFC2925770.1"/>
    <property type="molecule type" value="Genomic_DNA"/>
</dbReference>
<evidence type="ECO:0000313" key="3">
    <source>
        <dbReference type="Proteomes" id="UP001595379"/>
    </source>
</evidence>
<feature type="transmembrane region" description="Helical" evidence="1">
    <location>
        <begin position="96"/>
        <end position="116"/>
    </location>
</feature>
<accession>A0ABV6ZWH6</accession>
<keyword evidence="1" id="KW-0812">Transmembrane</keyword>
<reference evidence="3" key="1">
    <citation type="journal article" date="2019" name="Int. J. Syst. Evol. Microbiol.">
        <title>The Global Catalogue of Microorganisms (GCM) 10K type strain sequencing project: providing services to taxonomists for standard genome sequencing and annotation.</title>
        <authorList>
            <consortium name="The Broad Institute Genomics Platform"/>
            <consortium name="The Broad Institute Genome Sequencing Center for Infectious Disease"/>
            <person name="Wu L."/>
            <person name="Ma J."/>
        </authorList>
    </citation>
    <scope>NUCLEOTIDE SEQUENCE [LARGE SCALE GENOMIC DNA]</scope>
    <source>
        <strain evidence="3">KCTC 52487</strain>
    </source>
</reference>
<comment type="caution">
    <text evidence="2">The sequence shown here is derived from an EMBL/GenBank/DDBJ whole genome shotgun (WGS) entry which is preliminary data.</text>
</comment>
<feature type="transmembrane region" description="Helical" evidence="1">
    <location>
        <begin position="64"/>
        <end position="84"/>
    </location>
</feature>
<proteinExistence type="predicted"/>
<organism evidence="2 3">
    <name type="scientific">Hyphobacterium vulgare</name>
    <dbReference type="NCBI Taxonomy" id="1736751"/>
    <lineage>
        <taxon>Bacteria</taxon>
        <taxon>Pseudomonadati</taxon>
        <taxon>Pseudomonadota</taxon>
        <taxon>Alphaproteobacteria</taxon>
        <taxon>Maricaulales</taxon>
        <taxon>Maricaulaceae</taxon>
        <taxon>Hyphobacterium</taxon>
    </lineage>
</organism>
<keyword evidence="1" id="KW-0472">Membrane</keyword>
<evidence type="ECO:0000313" key="2">
    <source>
        <dbReference type="EMBL" id="MFC2925770.1"/>
    </source>
</evidence>